<keyword evidence="7" id="KW-0520">NAD</keyword>
<dbReference type="Pfam" id="PF07992">
    <property type="entry name" value="Pyr_redox_2"/>
    <property type="match status" value="1"/>
</dbReference>
<evidence type="ECO:0000256" key="8">
    <source>
        <dbReference type="ARBA" id="ARBA00047599"/>
    </source>
</evidence>
<evidence type="ECO:0000256" key="2">
    <source>
        <dbReference type="ARBA" id="ARBA00012637"/>
    </source>
</evidence>
<evidence type="ECO:0000256" key="7">
    <source>
        <dbReference type="ARBA" id="ARBA00023027"/>
    </source>
</evidence>
<evidence type="ECO:0000256" key="1">
    <source>
        <dbReference type="ARBA" id="ARBA00005272"/>
    </source>
</evidence>
<dbReference type="SUPFAM" id="SSF51905">
    <property type="entry name" value="FAD/NAD(P)-binding domain"/>
    <property type="match status" value="2"/>
</dbReference>
<dbReference type="Gene3D" id="3.50.50.100">
    <property type="match status" value="1"/>
</dbReference>
<feature type="domain" description="External alternative NADH-ubiquinone oxidoreductase-like C-terminal" evidence="10">
    <location>
        <begin position="355"/>
        <end position="410"/>
    </location>
</feature>
<evidence type="ECO:0000256" key="3">
    <source>
        <dbReference type="ARBA" id="ARBA00022630"/>
    </source>
</evidence>
<dbReference type="InterPro" id="IPR036188">
    <property type="entry name" value="FAD/NAD-bd_sf"/>
</dbReference>
<comment type="caution">
    <text evidence="11">The sequence shown here is derived from an EMBL/GenBank/DDBJ whole genome shotgun (WGS) entry which is preliminary data.</text>
</comment>
<gene>
    <name evidence="11" type="ORF">ACFSQ3_06485</name>
</gene>
<comment type="similarity">
    <text evidence="1">Belongs to the NADH dehydrogenase family.</text>
</comment>
<evidence type="ECO:0000313" key="11">
    <source>
        <dbReference type="EMBL" id="MFD2598595.1"/>
    </source>
</evidence>
<dbReference type="RefSeq" id="WP_380868624.1">
    <property type="nucleotide sequence ID" value="NZ_JBHUMA010000006.1"/>
</dbReference>
<dbReference type="PANTHER" id="PTHR43706">
    <property type="entry name" value="NADH DEHYDROGENASE"/>
    <property type="match status" value="1"/>
</dbReference>
<proteinExistence type="inferred from homology"/>
<evidence type="ECO:0000256" key="6">
    <source>
        <dbReference type="ARBA" id="ARBA00023002"/>
    </source>
</evidence>
<sequence>MLLNRSERKFPRVVIIGGGFGGIEVARHLRDKEVEVLLIDRNNFHVFQPLLYQVATGTLASDSIAFPLRKMFKSQDNFRFRMAEVLRIEQESKIVYTSVGDFDYDYLVVASGATSNFFGNANVEKYSLGMKSVQEAQNIRSYVLQNLEEAVLRKNAHDRERFLNFVVVGGGPTGVELSGAIAEIQLHMLKKDYPELSKHEMNVYLVEGLGEVLAALSDKSSRDAKRYLEELGVKVILNTVVKDYDGLTVTLSNGDQIPTKTVIWGAGVKGQFPEGINQELIQRGNRIKTNGQCEIEGMENVYAIGDVAATVTEKTPNGLPGVAPVAQQQGKYVANHILGKMKNDNNVEDFKYFDKGSMATVGRNRAVVDMGKFHMNGFLAWCTWMFVHLLSIAGFRNKLVTFVNWSVKFFTKNSGIRLIVHRYDRQLPSVKPTEEVEQV</sequence>
<dbReference type="EMBL" id="JBHUMA010000006">
    <property type="protein sequence ID" value="MFD2598595.1"/>
    <property type="molecule type" value="Genomic_DNA"/>
</dbReference>
<protein>
    <recommendedName>
        <fullName evidence="2">NADH:ubiquinone reductase (non-electrogenic)</fullName>
        <ecNumber evidence="2">1.6.5.9</ecNumber>
    </recommendedName>
</protein>
<dbReference type="GO" id="GO:0016491">
    <property type="term" value="F:oxidoreductase activity"/>
    <property type="evidence" value="ECO:0007669"/>
    <property type="project" value="UniProtKB-KW"/>
</dbReference>
<accession>A0ABW5NI73</accession>
<dbReference type="InterPro" id="IPR054585">
    <property type="entry name" value="NDH2-like_C"/>
</dbReference>
<dbReference type="Proteomes" id="UP001597393">
    <property type="component" value="Unassembled WGS sequence"/>
</dbReference>
<dbReference type="InterPro" id="IPR023753">
    <property type="entry name" value="FAD/NAD-binding_dom"/>
</dbReference>
<dbReference type="PRINTS" id="PR00368">
    <property type="entry name" value="FADPNR"/>
</dbReference>
<feature type="domain" description="FAD/NAD(P)-binding" evidence="9">
    <location>
        <begin position="12"/>
        <end position="330"/>
    </location>
</feature>
<dbReference type="PANTHER" id="PTHR43706:SF47">
    <property type="entry name" value="EXTERNAL NADH-UBIQUINONE OXIDOREDUCTASE 1, MITOCHONDRIAL-RELATED"/>
    <property type="match status" value="1"/>
</dbReference>
<comment type="catalytic activity">
    <reaction evidence="8">
        <text>a quinone + NADH + H(+) = a quinol + NAD(+)</text>
        <dbReference type="Rhea" id="RHEA:46160"/>
        <dbReference type="ChEBI" id="CHEBI:15378"/>
        <dbReference type="ChEBI" id="CHEBI:24646"/>
        <dbReference type="ChEBI" id="CHEBI:57540"/>
        <dbReference type="ChEBI" id="CHEBI:57945"/>
        <dbReference type="ChEBI" id="CHEBI:132124"/>
        <dbReference type="EC" id="1.6.5.9"/>
    </reaction>
</comment>
<keyword evidence="4" id="KW-0274">FAD</keyword>
<dbReference type="Pfam" id="PF22366">
    <property type="entry name" value="NDH2_C"/>
    <property type="match status" value="1"/>
</dbReference>
<reference evidence="12" key="1">
    <citation type="journal article" date="2019" name="Int. J. Syst. Evol. Microbiol.">
        <title>The Global Catalogue of Microorganisms (GCM) 10K type strain sequencing project: providing services to taxonomists for standard genome sequencing and annotation.</title>
        <authorList>
            <consortium name="The Broad Institute Genomics Platform"/>
            <consortium name="The Broad Institute Genome Sequencing Center for Infectious Disease"/>
            <person name="Wu L."/>
            <person name="Ma J."/>
        </authorList>
    </citation>
    <scope>NUCLEOTIDE SEQUENCE [LARGE SCALE GENOMIC DNA]</scope>
    <source>
        <strain evidence="12">KCTC 42248</strain>
    </source>
</reference>
<keyword evidence="5" id="KW-0809">Transit peptide</keyword>
<evidence type="ECO:0000256" key="5">
    <source>
        <dbReference type="ARBA" id="ARBA00022946"/>
    </source>
</evidence>
<dbReference type="EC" id="1.6.5.9" evidence="2"/>
<keyword evidence="12" id="KW-1185">Reference proteome</keyword>
<name>A0ABW5NI73_9SPHI</name>
<evidence type="ECO:0000256" key="4">
    <source>
        <dbReference type="ARBA" id="ARBA00022827"/>
    </source>
</evidence>
<dbReference type="PRINTS" id="PR00411">
    <property type="entry name" value="PNDRDTASEI"/>
</dbReference>
<organism evidence="11 12">
    <name type="scientific">Sphingobacterium corticis</name>
    <dbReference type="NCBI Taxonomy" id="1812823"/>
    <lineage>
        <taxon>Bacteria</taxon>
        <taxon>Pseudomonadati</taxon>
        <taxon>Bacteroidota</taxon>
        <taxon>Sphingobacteriia</taxon>
        <taxon>Sphingobacteriales</taxon>
        <taxon>Sphingobacteriaceae</taxon>
        <taxon>Sphingobacterium</taxon>
    </lineage>
</organism>
<evidence type="ECO:0000259" key="10">
    <source>
        <dbReference type="Pfam" id="PF22366"/>
    </source>
</evidence>
<dbReference type="InterPro" id="IPR045024">
    <property type="entry name" value="NDH-2"/>
</dbReference>
<evidence type="ECO:0000313" key="12">
    <source>
        <dbReference type="Proteomes" id="UP001597393"/>
    </source>
</evidence>
<keyword evidence="3" id="KW-0285">Flavoprotein</keyword>
<keyword evidence="6 11" id="KW-0560">Oxidoreductase</keyword>
<evidence type="ECO:0000259" key="9">
    <source>
        <dbReference type="Pfam" id="PF07992"/>
    </source>
</evidence>